<feature type="transmembrane region" description="Helical" evidence="2">
    <location>
        <begin position="109"/>
        <end position="134"/>
    </location>
</feature>
<feature type="transmembrane region" description="Helical" evidence="2">
    <location>
        <begin position="31"/>
        <end position="51"/>
    </location>
</feature>
<feature type="region of interest" description="Disordered" evidence="1">
    <location>
        <begin position="1"/>
        <end position="22"/>
    </location>
</feature>
<feature type="transmembrane region" description="Helical" evidence="2">
    <location>
        <begin position="79"/>
        <end position="97"/>
    </location>
</feature>
<name>A0AAX3EQ42_PAEUR</name>
<keyword evidence="4" id="KW-1185">Reference proteome</keyword>
<keyword evidence="2" id="KW-0472">Membrane</keyword>
<gene>
    <name evidence="3" type="ORF">NL394_08400</name>
</gene>
<proteinExistence type="predicted"/>
<dbReference type="AlphaFoldDB" id="A0AAX3EQ42"/>
<evidence type="ECO:0000256" key="1">
    <source>
        <dbReference type="SAM" id="MobiDB-lite"/>
    </source>
</evidence>
<evidence type="ECO:0000313" key="3">
    <source>
        <dbReference type="EMBL" id="UYV99204.1"/>
    </source>
</evidence>
<feature type="transmembrane region" description="Helical" evidence="2">
    <location>
        <begin position="154"/>
        <end position="176"/>
    </location>
</feature>
<keyword evidence="2" id="KW-0812">Transmembrane</keyword>
<evidence type="ECO:0000256" key="2">
    <source>
        <dbReference type="SAM" id="Phobius"/>
    </source>
</evidence>
<dbReference type="EMBL" id="CP101185">
    <property type="protein sequence ID" value="UYV99204.1"/>
    <property type="molecule type" value="Genomic_DNA"/>
</dbReference>
<accession>A0AAX3EQ42</accession>
<reference evidence="3" key="1">
    <citation type="submission" date="2022-07" db="EMBL/GenBank/DDBJ databases">
        <authorList>
            <person name="Wu T."/>
        </authorList>
    </citation>
    <scope>NUCLEOTIDE SEQUENCE</scope>
    <source>
        <strain evidence="3">SD-1</strain>
    </source>
</reference>
<organism evidence="3 4">
    <name type="scientific">Paenarthrobacter ureafaciens</name>
    <dbReference type="NCBI Taxonomy" id="37931"/>
    <lineage>
        <taxon>Bacteria</taxon>
        <taxon>Bacillati</taxon>
        <taxon>Actinomycetota</taxon>
        <taxon>Actinomycetes</taxon>
        <taxon>Micrococcales</taxon>
        <taxon>Micrococcaceae</taxon>
        <taxon>Paenarthrobacter</taxon>
    </lineage>
</organism>
<protein>
    <recommendedName>
        <fullName evidence="5">ABC transporter permease</fullName>
    </recommendedName>
</protein>
<dbReference type="Proteomes" id="UP001163293">
    <property type="component" value="Chromosome"/>
</dbReference>
<dbReference type="RefSeq" id="WP_021473352.1">
    <property type="nucleotide sequence ID" value="NZ_BDMH01000009.1"/>
</dbReference>
<evidence type="ECO:0000313" key="4">
    <source>
        <dbReference type="Proteomes" id="UP001163293"/>
    </source>
</evidence>
<evidence type="ECO:0008006" key="5">
    <source>
        <dbReference type="Google" id="ProtNLM"/>
    </source>
</evidence>
<sequence>MTEPTPHLIAATRHTGPSAPPVRTDRFRKDIAWVAAPLAAGVIAGFLWWLLAPGGGNVLSGNPELANPSNPDSWLPRDLTLAALMVLAGCIIGLTLDGRLDGPGAGRRFGFALGGGAAGALAAWGVGLLTGLLWGPAPEPGLGPEYGFTLRSYAALLLWPAATAFVTFALALFGVLSRKPVK</sequence>
<keyword evidence="2" id="KW-1133">Transmembrane helix</keyword>